<gene>
    <name evidence="12" type="primary">pip</name>
    <name evidence="12" type="ORF">RN90_07765</name>
</gene>
<dbReference type="RefSeq" id="WP_158411937.1">
    <property type="nucleotide sequence ID" value="NZ_CP077150.1"/>
</dbReference>
<evidence type="ECO:0000259" key="11">
    <source>
        <dbReference type="Pfam" id="PF00561"/>
    </source>
</evidence>
<dbReference type="PIRSF" id="PIRSF006431">
    <property type="entry name" value="Pept_S33"/>
    <property type="match status" value="1"/>
</dbReference>
<evidence type="ECO:0000256" key="5">
    <source>
        <dbReference type="ARBA" id="ARBA00022490"/>
    </source>
</evidence>
<feature type="active site" description="Proton donor" evidence="9">
    <location>
        <position position="294"/>
    </location>
</feature>
<comment type="catalytic activity">
    <reaction evidence="1 8 10">
        <text>Release of N-terminal proline from a peptide.</text>
        <dbReference type="EC" id="3.4.11.5"/>
    </reaction>
</comment>
<dbReference type="PANTHER" id="PTHR43722">
    <property type="entry name" value="PROLINE IMINOPEPTIDASE"/>
    <property type="match status" value="1"/>
</dbReference>
<dbReference type="Gene3D" id="3.40.50.1820">
    <property type="entry name" value="alpha/beta hydrolase"/>
    <property type="match status" value="1"/>
</dbReference>
<dbReference type="InterPro" id="IPR029058">
    <property type="entry name" value="AB_hydrolase_fold"/>
</dbReference>
<dbReference type="PANTHER" id="PTHR43722:SF1">
    <property type="entry name" value="PROLINE IMINOPEPTIDASE"/>
    <property type="match status" value="1"/>
</dbReference>
<proteinExistence type="inferred from homology"/>
<evidence type="ECO:0000256" key="7">
    <source>
        <dbReference type="ARBA" id="ARBA00022801"/>
    </source>
</evidence>
<evidence type="ECO:0000313" key="12">
    <source>
        <dbReference type="EMBL" id="PGH25296.1"/>
    </source>
</evidence>
<keyword evidence="5 8" id="KW-0963">Cytoplasm</keyword>
<keyword evidence="4 8" id="KW-0031">Aminopeptidase</keyword>
<feature type="domain" description="AB hydrolase-1" evidence="11">
    <location>
        <begin position="38"/>
        <end position="299"/>
    </location>
</feature>
<keyword evidence="6 8" id="KW-0645">Protease</keyword>
<accession>A0A2B7YUG8</accession>
<evidence type="ECO:0000256" key="8">
    <source>
        <dbReference type="PIRNR" id="PIRNR006431"/>
    </source>
</evidence>
<dbReference type="GO" id="GO:0004177">
    <property type="term" value="F:aminopeptidase activity"/>
    <property type="evidence" value="ECO:0007669"/>
    <property type="project" value="UniProtKB-UniRule"/>
</dbReference>
<dbReference type="PRINTS" id="PR00793">
    <property type="entry name" value="PROAMNOPTASE"/>
</dbReference>
<evidence type="ECO:0000256" key="4">
    <source>
        <dbReference type="ARBA" id="ARBA00022438"/>
    </source>
</evidence>
<evidence type="ECO:0000256" key="6">
    <source>
        <dbReference type="ARBA" id="ARBA00022670"/>
    </source>
</evidence>
<dbReference type="InterPro" id="IPR000073">
    <property type="entry name" value="AB_hydrolase_1"/>
</dbReference>
<organism evidence="12 13">
    <name type="scientific">Fusobacterium animalis</name>
    <dbReference type="NCBI Taxonomy" id="76859"/>
    <lineage>
        <taxon>Bacteria</taxon>
        <taxon>Fusobacteriati</taxon>
        <taxon>Fusobacteriota</taxon>
        <taxon>Fusobacteriia</taxon>
        <taxon>Fusobacteriales</taxon>
        <taxon>Fusobacteriaceae</taxon>
        <taxon>Fusobacterium</taxon>
    </lineage>
</organism>
<dbReference type="PRINTS" id="PR00111">
    <property type="entry name" value="ABHYDROLASE"/>
</dbReference>
<comment type="caution">
    <text evidence="12">The sequence shown here is derived from an EMBL/GenBank/DDBJ whole genome shotgun (WGS) entry which is preliminary data.</text>
</comment>
<evidence type="ECO:0000313" key="13">
    <source>
        <dbReference type="Proteomes" id="UP000226179"/>
    </source>
</evidence>
<evidence type="ECO:0000256" key="2">
    <source>
        <dbReference type="ARBA" id="ARBA00004496"/>
    </source>
</evidence>
<dbReference type="InterPro" id="IPR005944">
    <property type="entry name" value="Pro_iminopeptidase"/>
</dbReference>
<dbReference type="Proteomes" id="UP000226179">
    <property type="component" value="Unassembled WGS sequence"/>
</dbReference>
<dbReference type="SUPFAM" id="SSF53474">
    <property type="entry name" value="alpha/beta-Hydrolases"/>
    <property type="match status" value="1"/>
</dbReference>
<dbReference type="AlphaFoldDB" id="A0A2B7YUG8"/>
<evidence type="ECO:0000256" key="9">
    <source>
        <dbReference type="PIRSR" id="PIRSR006431-1"/>
    </source>
</evidence>
<sequence>MENYDFYPAIEPFKSYMLPVSDIHSIYVEECGNPNGEPIIFLHGGPGAGCGKKARRFFDPEYYHIILFDQRGCGKSIPFLELKENNIFYSVEDMEKIRLHIGIDKWTIFAGSYGSTLGLTYAIHYPEKVKRMVLQGIFLANEEDVKWYFQKGISEIYPAEFKIFKDFIPKAEQDNLLEAYHKIFFSNDIKLRNEAIKIWSRFELRTMESEFTWSSDEEVQNYEISLALIEAHYFYNKMFWNDSEYILNRAKIIKDIPIQIAHGRFDLNTRVISAYKLSEKLNNCELVIVEGVGHSPFTEKMSKVLIKFLEDIKELNYKDEGNG</sequence>
<dbReference type="GO" id="GO:0005737">
    <property type="term" value="C:cytoplasm"/>
    <property type="evidence" value="ECO:0007669"/>
    <property type="project" value="UniProtKB-SubCell"/>
</dbReference>
<evidence type="ECO:0000256" key="3">
    <source>
        <dbReference type="ARBA" id="ARBA00010088"/>
    </source>
</evidence>
<dbReference type="NCBIfam" id="TIGR01249">
    <property type="entry name" value="pro_imino_pep_1"/>
    <property type="match status" value="1"/>
</dbReference>
<evidence type="ECO:0000256" key="1">
    <source>
        <dbReference type="ARBA" id="ARBA00001585"/>
    </source>
</evidence>
<comment type="similarity">
    <text evidence="3 8 10">Belongs to the peptidase S33 family.</text>
</comment>
<dbReference type="GO" id="GO:0006508">
    <property type="term" value="P:proteolysis"/>
    <property type="evidence" value="ECO:0007669"/>
    <property type="project" value="UniProtKB-KW"/>
</dbReference>
<comment type="subcellular location">
    <subcellularLocation>
        <location evidence="2 8">Cytoplasm</location>
    </subcellularLocation>
</comment>
<protein>
    <recommendedName>
        <fullName evidence="8 10">Proline iminopeptidase</fullName>
        <shortName evidence="8">PIP</shortName>
        <ecNumber evidence="8 10">3.4.11.5</ecNumber>
    </recommendedName>
    <alternativeName>
        <fullName evidence="8">Prolyl aminopeptidase</fullName>
    </alternativeName>
</protein>
<dbReference type="InterPro" id="IPR002410">
    <property type="entry name" value="Peptidase_S33"/>
</dbReference>
<keyword evidence="7 8" id="KW-0378">Hydrolase</keyword>
<feature type="active site" description="Nucleophile" evidence="9">
    <location>
        <position position="112"/>
    </location>
</feature>
<reference evidence="12 13" key="1">
    <citation type="submission" date="2017-06" db="EMBL/GenBank/DDBJ databases">
        <title>Draft genome sequence of Fusobacterium nucleatum subsp. animalis KCOM 1280 (=ChDC F318).</title>
        <authorList>
            <person name="Kook J.-K."/>
            <person name="Park S.-N."/>
            <person name="Lim Y.K."/>
            <person name="Roh H."/>
        </authorList>
    </citation>
    <scope>NUCLEOTIDE SEQUENCE [LARGE SCALE GENOMIC DNA]</scope>
    <source>
        <strain evidence="13">KCOM 1280 ( ChDC F318)</strain>
    </source>
</reference>
<dbReference type="EMBL" id="NJGJ01000001">
    <property type="protein sequence ID" value="PGH25296.1"/>
    <property type="molecule type" value="Genomic_DNA"/>
</dbReference>
<dbReference type="EC" id="3.4.11.5" evidence="8 10"/>
<name>A0A2B7YUG8_9FUSO</name>
<dbReference type="Pfam" id="PF00561">
    <property type="entry name" value="Abhydrolase_1"/>
    <property type="match status" value="1"/>
</dbReference>
<feature type="active site" evidence="9">
    <location>
        <position position="266"/>
    </location>
</feature>
<evidence type="ECO:0000256" key="10">
    <source>
        <dbReference type="RuleBase" id="RU003421"/>
    </source>
</evidence>